<dbReference type="Pfam" id="PF00512">
    <property type="entry name" value="HisKA"/>
    <property type="match status" value="1"/>
</dbReference>
<dbReference type="CDD" id="cd06225">
    <property type="entry name" value="HAMP"/>
    <property type="match status" value="1"/>
</dbReference>
<dbReference type="Gene3D" id="3.30.565.10">
    <property type="entry name" value="Histidine kinase-like ATPase, C-terminal domain"/>
    <property type="match status" value="1"/>
</dbReference>
<dbReference type="GO" id="GO:0000155">
    <property type="term" value="F:phosphorelay sensor kinase activity"/>
    <property type="evidence" value="ECO:0007669"/>
    <property type="project" value="InterPro"/>
</dbReference>
<dbReference type="CDD" id="cd18773">
    <property type="entry name" value="PDC1_HK_sensor"/>
    <property type="match status" value="1"/>
</dbReference>
<sequence length="877" mass="98143">MSKIANKFIFTASAILILATLLFLGSAIDAIRGIGRDSLNQQTTILRNQSYNFLRDITRIHAEKYEEKRKQVVLASTILARQTGFLLRTSNRETNPLAPSARIPMPFDRFPLNEIYYHQNEPVTTIYWGSETLPPERLQEMQHLRHLHPTFIEVVEEIPAAIASHIITQSGIGVYCSLEPATQNPAHNLPHPSVYDLRMGEPFTAAGPEHNLARSTIWTRPYKDSAHPGLSVTASTPYYDSQGHFAGIAGVDIPIDRLASDIFSTPPEQPIKSLFSFLLDDQGLIIALSPENHQTLGLSPDLKQLHNSSDILNFNLAESTHKTIQDATTQILATSSGITPLVLKNQTYLLAHQKMIGTNWILCKMLKEDELLTAIPLADQSITATSQSITKRFLTISIIITIMAIGLIVLVFHYLTQPIQRLIMATREVEKGNLTLQIYEPSSHDELGQLSTSFNTMIQGLAKSQKKEQLYARQLEKTVSSRTSELQRTNTQLNETLDTLLTEVAFRREKEQELYHYERIISATGDMIALVNKNYVYEVINDAYSKAFGKQSKEIVGHTIAENIGQKRFDQFVRPIVDRCLTGETVAYQDWYDFNGQEYRQISVVYDPYYTLDNKLYGAVISVRDINDIKEAEEQTLAAQQQMVHSGKMAAMGRLVAGISHEMNNGVNFITGALSPLKRQLAQLQKDPDNEQARDNVDILTGNIEEGSRRLVHIISSLTTFSRKGSKQSDLIDINREIQTLLPMILPESPDIRITQHLHKGMPLVSCVPEELGQAIVNILLNSIQALNDRGEIEIRTQATENHVHIIIHDNGPGIPAEHMDKIFEPFYTTKLIGDGTGLGLSICHDIISKFGGTITVNSTHDTGTTFDITLPVAKRS</sequence>
<keyword evidence="6" id="KW-0418">Kinase</keyword>
<dbReference type="AlphaFoldDB" id="A0A8J6TE25"/>
<dbReference type="InterPro" id="IPR035965">
    <property type="entry name" value="PAS-like_dom_sf"/>
</dbReference>
<evidence type="ECO:0000313" key="10">
    <source>
        <dbReference type="EMBL" id="MBC8209047.1"/>
    </source>
</evidence>
<protein>
    <recommendedName>
        <fullName evidence="3">histidine kinase</fullName>
        <ecNumber evidence="3">2.7.13.3</ecNumber>
    </recommendedName>
</protein>
<feature type="domain" description="Histidine kinase" evidence="8">
    <location>
        <begin position="658"/>
        <end position="875"/>
    </location>
</feature>
<dbReference type="NCBIfam" id="TIGR00229">
    <property type="entry name" value="sensory_box"/>
    <property type="match status" value="1"/>
</dbReference>
<dbReference type="PROSITE" id="PS50885">
    <property type="entry name" value="HAMP"/>
    <property type="match status" value="1"/>
</dbReference>
<dbReference type="Gene3D" id="6.10.340.10">
    <property type="match status" value="1"/>
</dbReference>
<dbReference type="InterPro" id="IPR003660">
    <property type="entry name" value="HAMP_dom"/>
</dbReference>
<dbReference type="Pfam" id="PF00672">
    <property type="entry name" value="HAMP"/>
    <property type="match status" value="1"/>
</dbReference>
<feature type="transmembrane region" description="Helical" evidence="7">
    <location>
        <begin position="393"/>
        <end position="415"/>
    </location>
</feature>
<dbReference type="EC" id="2.7.13.3" evidence="3"/>
<evidence type="ECO:0000256" key="1">
    <source>
        <dbReference type="ARBA" id="ARBA00000085"/>
    </source>
</evidence>
<dbReference type="Proteomes" id="UP000599024">
    <property type="component" value="Unassembled WGS sequence"/>
</dbReference>
<dbReference type="Gene3D" id="3.30.450.20">
    <property type="entry name" value="PAS domain"/>
    <property type="match status" value="3"/>
</dbReference>
<dbReference type="SUPFAM" id="SSF47384">
    <property type="entry name" value="Homodimeric domain of signal transducing histidine kinase"/>
    <property type="match status" value="1"/>
</dbReference>
<dbReference type="InterPro" id="IPR005467">
    <property type="entry name" value="His_kinase_dom"/>
</dbReference>
<dbReference type="PANTHER" id="PTHR43065:SF42">
    <property type="entry name" value="TWO-COMPONENT SENSOR PPRA"/>
    <property type="match status" value="1"/>
</dbReference>
<keyword evidence="5" id="KW-0808">Transferase</keyword>
<dbReference type="InterPro" id="IPR013656">
    <property type="entry name" value="PAS_4"/>
</dbReference>
<keyword evidence="7" id="KW-0812">Transmembrane</keyword>
<evidence type="ECO:0000256" key="6">
    <source>
        <dbReference type="ARBA" id="ARBA00022777"/>
    </source>
</evidence>
<evidence type="ECO:0000256" key="7">
    <source>
        <dbReference type="SAM" id="Phobius"/>
    </source>
</evidence>
<gene>
    <name evidence="10" type="ORF">H8E79_07760</name>
</gene>
<dbReference type="PANTHER" id="PTHR43065">
    <property type="entry name" value="SENSOR HISTIDINE KINASE"/>
    <property type="match status" value="1"/>
</dbReference>
<dbReference type="GO" id="GO:0016020">
    <property type="term" value="C:membrane"/>
    <property type="evidence" value="ECO:0007669"/>
    <property type="project" value="UniProtKB-SubCell"/>
</dbReference>
<evidence type="ECO:0000256" key="3">
    <source>
        <dbReference type="ARBA" id="ARBA00012438"/>
    </source>
</evidence>
<dbReference type="SMART" id="SM00304">
    <property type="entry name" value="HAMP"/>
    <property type="match status" value="1"/>
</dbReference>
<dbReference type="SMART" id="SM00388">
    <property type="entry name" value="HisKA"/>
    <property type="match status" value="1"/>
</dbReference>
<dbReference type="InterPro" id="IPR004358">
    <property type="entry name" value="Sig_transdc_His_kin-like_C"/>
</dbReference>
<dbReference type="CDD" id="cd00082">
    <property type="entry name" value="HisKA"/>
    <property type="match status" value="1"/>
</dbReference>
<evidence type="ECO:0000256" key="2">
    <source>
        <dbReference type="ARBA" id="ARBA00004370"/>
    </source>
</evidence>
<dbReference type="InterPro" id="IPR003661">
    <property type="entry name" value="HisK_dim/P_dom"/>
</dbReference>
<evidence type="ECO:0000256" key="4">
    <source>
        <dbReference type="ARBA" id="ARBA00022553"/>
    </source>
</evidence>
<dbReference type="Pfam" id="PF08448">
    <property type="entry name" value="PAS_4"/>
    <property type="match status" value="1"/>
</dbReference>
<dbReference type="Pfam" id="PF22673">
    <property type="entry name" value="MCP-like_PDC_1"/>
    <property type="match status" value="1"/>
</dbReference>
<proteinExistence type="predicted"/>
<keyword evidence="4" id="KW-0597">Phosphoprotein</keyword>
<dbReference type="Gene3D" id="1.10.287.130">
    <property type="match status" value="1"/>
</dbReference>
<dbReference type="SUPFAM" id="SSF158472">
    <property type="entry name" value="HAMP domain-like"/>
    <property type="match status" value="1"/>
</dbReference>
<keyword evidence="7" id="KW-0472">Membrane</keyword>
<dbReference type="SMART" id="SM00387">
    <property type="entry name" value="HATPase_c"/>
    <property type="match status" value="1"/>
</dbReference>
<comment type="catalytic activity">
    <reaction evidence="1">
        <text>ATP + protein L-histidine = ADP + protein N-phospho-L-histidine.</text>
        <dbReference type="EC" id="2.7.13.3"/>
    </reaction>
</comment>
<evidence type="ECO:0000259" key="9">
    <source>
        <dbReference type="PROSITE" id="PS50885"/>
    </source>
</evidence>
<comment type="subcellular location">
    <subcellularLocation>
        <location evidence="2">Membrane</location>
    </subcellularLocation>
</comment>
<dbReference type="Pfam" id="PF02518">
    <property type="entry name" value="HATPase_c"/>
    <property type="match status" value="1"/>
</dbReference>
<feature type="domain" description="HAMP" evidence="9">
    <location>
        <begin position="413"/>
        <end position="466"/>
    </location>
</feature>
<name>A0A8J6TE25_9BACT</name>
<dbReference type="InterPro" id="IPR036890">
    <property type="entry name" value="HATPase_C_sf"/>
</dbReference>
<dbReference type="EMBL" id="JACNLK010000072">
    <property type="protein sequence ID" value="MBC8209047.1"/>
    <property type="molecule type" value="Genomic_DNA"/>
</dbReference>
<evidence type="ECO:0000313" key="11">
    <source>
        <dbReference type="Proteomes" id="UP000599024"/>
    </source>
</evidence>
<reference evidence="10 11" key="1">
    <citation type="submission" date="2020-08" db="EMBL/GenBank/DDBJ databases">
        <title>Bridging the membrane lipid divide: bacteria of the FCB group superphylum have the potential to synthesize archaeal ether lipids.</title>
        <authorList>
            <person name="Villanueva L."/>
            <person name="Von Meijenfeldt F.A.B."/>
            <person name="Westbye A.B."/>
            <person name="Yadav S."/>
            <person name="Hopmans E.C."/>
            <person name="Dutilh B.E."/>
            <person name="Sinninghe Damste J.S."/>
        </authorList>
    </citation>
    <scope>NUCLEOTIDE SEQUENCE [LARGE SCALE GENOMIC DNA]</scope>
    <source>
        <strain evidence="10">NIOZ-UU81</strain>
    </source>
</reference>
<dbReference type="InterPro" id="IPR000014">
    <property type="entry name" value="PAS"/>
</dbReference>
<dbReference type="InterPro" id="IPR036097">
    <property type="entry name" value="HisK_dim/P_sf"/>
</dbReference>
<comment type="caution">
    <text evidence="10">The sequence shown here is derived from an EMBL/GenBank/DDBJ whole genome shotgun (WGS) entry which is preliminary data.</text>
</comment>
<keyword evidence="7" id="KW-1133">Transmembrane helix</keyword>
<dbReference type="InterPro" id="IPR003594">
    <property type="entry name" value="HATPase_dom"/>
</dbReference>
<dbReference type="PRINTS" id="PR00344">
    <property type="entry name" value="BCTRLSENSOR"/>
</dbReference>
<dbReference type="PROSITE" id="PS50109">
    <property type="entry name" value="HIS_KIN"/>
    <property type="match status" value="1"/>
</dbReference>
<organism evidence="10 11">
    <name type="scientific">Candidatus Desulfatifera sulfidica</name>
    <dbReference type="NCBI Taxonomy" id="2841691"/>
    <lineage>
        <taxon>Bacteria</taxon>
        <taxon>Pseudomonadati</taxon>
        <taxon>Thermodesulfobacteriota</taxon>
        <taxon>Desulfobulbia</taxon>
        <taxon>Desulfobulbales</taxon>
        <taxon>Desulfobulbaceae</taxon>
        <taxon>Candidatus Desulfatifera</taxon>
    </lineage>
</organism>
<dbReference type="SUPFAM" id="SSF55874">
    <property type="entry name" value="ATPase domain of HSP90 chaperone/DNA topoisomerase II/histidine kinase"/>
    <property type="match status" value="1"/>
</dbReference>
<evidence type="ECO:0000259" key="8">
    <source>
        <dbReference type="PROSITE" id="PS50109"/>
    </source>
</evidence>
<accession>A0A8J6TE25</accession>
<dbReference type="SUPFAM" id="SSF55785">
    <property type="entry name" value="PYP-like sensor domain (PAS domain)"/>
    <property type="match status" value="1"/>
</dbReference>
<evidence type="ECO:0000256" key="5">
    <source>
        <dbReference type="ARBA" id="ARBA00022679"/>
    </source>
</evidence>